<keyword evidence="5 7" id="KW-0472">Membrane</keyword>
<keyword evidence="2" id="KW-0813">Transport</keyword>
<dbReference type="InterPro" id="IPR024002">
    <property type="entry name" value="For/NO2_transpt_CS"/>
</dbReference>
<dbReference type="Pfam" id="PF01226">
    <property type="entry name" value="Form_Nir_trans"/>
    <property type="match status" value="1"/>
</dbReference>
<feature type="transmembrane region" description="Helical" evidence="7">
    <location>
        <begin position="150"/>
        <end position="173"/>
    </location>
</feature>
<accession>A0A1M6JB78</accession>
<keyword evidence="4 7" id="KW-1133">Transmembrane helix</keyword>
<dbReference type="Proteomes" id="UP000184536">
    <property type="component" value="Unassembled WGS sequence"/>
</dbReference>
<evidence type="ECO:0000256" key="4">
    <source>
        <dbReference type="ARBA" id="ARBA00022989"/>
    </source>
</evidence>
<organism evidence="8 9">
    <name type="scientific">Geosporobacter subterraneus DSM 17957</name>
    <dbReference type="NCBI Taxonomy" id="1121919"/>
    <lineage>
        <taxon>Bacteria</taxon>
        <taxon>Bacillati</taxon>
        <taxon>Bacillota</taxon>
        <taxon>Clostridia</taxon>
        <taxon>Peptostreptococcales</taxon>
        <taxon>Thermotaleaceae</taxon>
        <taxon>Geosporobacter</taxon>
    </lineage>
</organism>
<dbReference type="PANTHER" id="PTHR30520:SF6">
    <property type="entry name" value="FORMATE_NITRATE FAMILY TRANSPORTER (EUROFUNG)"/>
    <property type="match status" value="1"/>
</dbReference>
<evidence type="ECO:0000256" key="2">
    <source>
        <dbReference type="ARBA" id="ARBA00022448"/>
    </source>
</evidence>
<dbReference type="Gene3D" id="1.20.1080.10">
    <property type="entry name" value="Glycerol uptake facilitator protein"/>
    <property type="match status" value="1"/>
</dbReference>
<dbReference type="GO" id="GO:0015499">
    <property type="term" value="F:formate transmembrane transporter activity"/>
    <property type="evidence" value="ECO:0007669"/>
    <property type="project" value="TreeGrafter"/>
</dbReference>
<feature type="transmembrane region" description="Helical" evidence="7">
    <location>
        <begin position="30"/>
        <end position="51"/>
    </location>
</feature>
<keyword evidence="9" id="KW-1185">Reference proteome</keyword>
<evidence type="ECO:0000256" key="3">
    <source>
        <dbReference type="ARBA" id="ARBA00022692"/>
    </source>
</evidence>
<feature type="transmembrane region" description="Helical" evidence="7">
    <location>
        <begin position="109"/>
        <end position="130"/>
    </location>
</feature>
<proteinExistence type="inferred from homology"/>
<keyword evidence="3 7" id="KW-0812">Transmembrane</keyword>
<evidence type="ECO:0000256" key="6">
    <source>
        <dbReference type="ARBA" id="ARBA00049660"/>
    </source>
</evidence>
<feature type="transmembrane region" description="Helical" evidence="7">
    <location>
        <begin position="71"/>
        <end position="97"/>
    </location>
</feature>
<evidence type="ECO:0000313" key="8">
    <source>
        <dbReference type="EMBL" id="SHJ43930.1"/>
    </source>
</evidence>
<sequence>MEKRMLVPKEIAEATIATGIVKSKLTILQMLVLSIFAGAFISFGAHGAIVISQTLASIDAGLAKFAFAATFPVGLMMVVICGAELFTGNTLMTLGVLDGKCSFSCVLKNWITVYLGNFIGSILVVIMIYYSGLMTGHVAEKAVAIAAAKTAIPLGPILIRGILCNIIVVLAVWMATGAKDVISKLFACWFPITLFVLSGYEHSIANMYFIPLGKLLGANVTWGQMWINNIIPVTIGNLIGGAVIVPLVYYLAYIRSASTAVSAPSPAPILKTFAKNI</sequence>
<evidence type="ECO:0000256" key="7">
    <source>
        <dbReference type="SAM" id="Phobius"/>
    </source>
</evidence>
<dbReference type="InterPro" id="IPR023271">
    <property type="entry name" value="Aquaporin-like"/>
</dbReference>
<gene>
    <name evidence="8" type="ORF">SAMN02745975_02090</name>
</gene>
<reference evidence="9" key="1">
    <citation type="submission" date="2016-11" db="EMBL/GenBank/DDBJ databases">
        <authorList>
            <person name="Varghese N."/>
            <person name="Submissions S."/>
        </authorList>
    </citation>
    <scope>NUCLEOTIDE SEQUENCE [LARGE SCALE GENOMIC DNA]</scope>
    <source>
        <strain evidence="9">DSM 17957</strain>
    </source>
</reference>
<dbReference type="InterPro" id="IPR000292">
    <property type="entry name" value="For/NO2_transpt"/>
</dbReference>
<dbReference type="STRING" id="1121919.SAMN02745975_02090"/>
<dbReference type="GO" id="GO:0005886">
    <property type="term" value="C:plasma membrane"/>
    <property type="evidence" value="ECO:0007669"/>
    <property type="project" value="TreeGrafter"/>
</dbReference>
<evidence type="ECO:0000313" key="9">
    <source>
        <dbReference type="Proteomes" id="UP000184536"/>
    </source>
</evidence>
<evidence type="ECO:0000256" key="5">
    <source>
        <dbReference type="ARBA" id="ARBA00023136"/>
    </source>
</evidence>
<feature type="transmembrane region" description="Helical" evidence="7">
    <location>
        <begin position="230"/>
        <end position="252"/>
    </location>
</feature>
<dbReference type="OrthoDB" id="9786493at2"/>
<dbReference type="PROSITE" id="PS01005">
    <property type="entry name" value="FORMATE_NITRITE_TP_1"/>
    <property type="match status" value="1"/>
</dbReference>
<comment type="similarity">
    <text evidence="6">Belongs to the FNT transporter (TC 1.A.16) family.</text>
</comment>
<name>A0A1M6JB78_9FIRM</name>
<dbReference type="NCBIfam" id="TIGR00790">
    <property type="entry name" value="fnt"/>
    <property type="match status" value="1"/>
</dbReference>
<dbReference type="FunFam" id="1.20.1080.10:FF:000011">
    <property type="entry name" value="Formate family transporter"/>
    <property type="match status" value="1"/>
</dbReference>
<evidence type="ECO:0000256" key="1">
    <source>
        <dbReference type="ARBA" id="ARBA00004141"/>
    </source>
</evidence>
<comment type="subcellular location">
    <subcellularLocation>
        <location evidence="1">Membrane</location>
        <topology evidence="1">Multi-pass membrane protein</topology>
    </subcellularLocation>
</comment>
<protein>
    <submittedName>
        <fullName evidence="8">Formate/nitrite transporter</fullName>
    </submittedName>
</protein>
<dbReference type="AlphaFoldDB" id="A0A1M6JB78"/>
<dbReference type="PANTHER" id="PTHR30520">
    <property type="entry name" value="FORMATE TRANSPORTER-RELATED"/>
    <property type="match status" value="1"/>
</dbReference>
<dbReference type="EMBL" id="FQZV01000025">
    <property type="protein sequence ID" value="SHJ43930.1"/>
    <property type="molecule type" value="Genomic_DNA"/>
</dbReference>
<dbReference type="RefSeq" id="WP_110941227.1">
    <property type="nucleotide sequence ID" value="NZ_FQZV01000025.1"/>
</dbReference>
<feature type="transmembrane region" description="Helical" evidence="7">
    <location>
        <begin position="185"/>
        <end position="210"/>
    </location>
</feature>